<accession>A0A1H0X1E4</accession>
<evidence type="ECO:0000313" key="2">
    <source>
        <dbReference type="EMBL" id="SDP96296.1"/>
    </source>
</evidence>
<keyword evidence="1" id="KW-0812">Transmembrane</keyword>
<proteinExistence type="predicted"/>
<keyword evidence="3" id="KW-1185">Reference proteome</keyword>
<dbReference type="InterPro" id="IPR001646">
    <property type="entry name" value="5peptide_repeat"/>
</dbReference>
<dbReference type="Proteomes" id="UP000199691">
    <property type="component" value="Unassembled WGS sequence"/>
</dbReference>
<dbReference type="Gene3D" id="2.160.20.80">
    <property type="entry name" value="E3 ubiquitin-protein ligase SopA"/>
    <property type="match status" value="1"/>
</dbReference>
<sequence length="413" mass="44787">MADERPRYTVLSPRAITIAGVVLLVAGVGLAVLLVWAYGGGTDAERNKLDAIRTAGTLVVGAGGAGALWLAARRQRTTEISLRQKEHDQSQIDRTHRLNEQTAENNRADAVERLLTELYGKAVEQLGSDKPAVRMGGMFALERLAQTMPEQRQTIVNVLCAYLRMPPADDGTETQVRTTAQAILTKHLRPGAGALFWEDTDLDLGGARLTELDLSGCVVRHAVFRGGHLTGRTTFRQASFTDITFDEAVVADEVWFDELVVDGESSWQRTRFAGAAMFEGAVLRGRARFDRLECTGQAVFVGVDFGGDVSFDAAVFHRDTRFSRAVFRRLASFDGVGFAQQARFTGACFAGEVVFDGIRCADLRFDEVTARIDVPADATRAWPPGFELGGSCPVPQGCSGTWGPVVSGNRGGR</sequence>
<dbReference type="OrthoDB" id="3827724at2"/>
<feature type="transmembrane region" description="Helical" evidence="1">
    <location>
        <begin position="51"/>
        <end position="72"/>
    </location>
</feature>
<evidence type="ECO:0000256" key="1">
    <source>
        <dbReference type="SAM" id="Phobius"/>
    </source>
</evidence>
<dbReference type="SUPFAM" id="SSF141571">
    <property type="entry name" value="Pentapeptide repeat-like"/>
    <property type="match status" value="1"/>
</dbReference>
<reference evidence="3" key="1">
    <citation type="submission" date="2016-10" db="EMBL/GenBank/DDBJ databases">
        <authorList>
            <person name="Varghese N."/>
            <person name="Submissions S."/>
        </authorList>
    </citation>
    <scope>NUCLEOTIDE SEQUENCE [LARGE SCALE GENOMIC DNA]</scope>
    <source>
        <strain evidence="3">CGMCC 4.6609</strain>
    </source>
</reference>
<keyword evidence="1" id="KW-1133">Transmembrane helix</keyword>
<dbReference type="RefSeq" id="WP_143023012.1">
    <property type="nucleotide sequence ID" value="NZ_FNIX01000027.1"/>
</dbReference>
<name>A0A1H0X1E4_9PSEU</name>
<feature type="transmembrane region" description="Helical" evidence="1">
    <location>
        <begin position="15"/>
        <end position="39"/>
    </location>
</feature>
<dbReference type="AlphaFoldDB" id="A0A1H0X1E4"/>
<keyword evidence="1" id="KW-0472">Membrane</keyword>
<organism evidence="2 3">
    <name type="scientific">Lentzea jiangxiensis</name>
    <dbReference type="NCBI Taxonomy" id="641025"/>
    <lineage>
        <taxon>Bacteria</taxon>
        <taxon>Bacillati</taxon>
        <taxon>Actinomycetota</taxon>
        <taxon>Actinomycetes</taxon>
        <taxon>Pseudonocardiales</taxon>
        <taxon>Pseudonocardiaceae</taxon>
        <taxon>Lentzea</taxon>
    </lineage>
</organism>
<dbReference type="STRING" id="641025.SAMN05421507_12733"/>
<protein>
    <submittedName>
        <fullName evidence="2">Pentapeptide repeat-containing protein</fullName>
    </submittedName>
</protein>
<evidence type="ECO:0000313" key="3">
    <source>
        <dbReference type="Proteomes" id="UP000199691"/>
    </source>
</evidence>
<gene>
    <name evidence="2" type="ORF">SAMN05421507_12733</name>
</gene>
<dbReference type="Pfam" id="PF13576">
    <property type="entry name" value="Pentapeptide_3"/>
    <property type="match status" value="1"/>
</dbReference>
<dbReference type="EMBL" id="FNIX01000027">
    <property type="protein sequence ID" value="SDP96296.1"/>
    <property type="molecule type" value="Genomic_DNA"/>
</dbReference>